<feature type="domain" description="Cytochrome c" evidence="5">
    <location>
        <begin position="34"/>
        <end position="131"/>
    </location>
</feature>
<evidence type="ECO:0000256" key="4">
    <source>
        <dbReference type="PROSITE-ProRule" id="PRU00433"/>
    </source>
</evidence>
<keyword evidence="3 4" id="KW-0408">Iron</keyword>
<evidence type="ECO:0000313" key="6">
    <source>
        <dbReference type="EMBL" id="MDN4121477.1"/>
    </source>
</evidence>
<name>A0ABT8EJN7_9BURK</name>
<dbReference type="PROSITE" id="PS51007">
    <property type="entry name" value="CYTC"/>
    <property type="match status" value="2"/>
</dbReference>
<dbReference type="InterPro" id="IPR051459">
    <property type="entry name" value="Cytochrome_c-type_DH"/>
</dbReference>
<sequence>MSSVVSAQGVDLGEYRPKFDPPDAHSIPDTPFGEAVKRGQAIFLKTPQNAPNFVGNNMNCVSCHMDAGRRKDASPLWAAYVLYPAYRAKNEHVNTLAERLQGCFTYSMNGQKPPAEDQVIVDLESYMYWLARGAPTGVVLEGQGFKRLPEPAQKPDYVRGEKVYAQNCVLCHGADGQGQSVNGHMVFPALWGDQSYNWGAGMQSIPTAAAFIKANMPLGHGNTLSDQDAWDVAYYMNGHDRPQDPRFNGSVEETQKKYHDAKTDLYGQKINGKVLGADSVPHGGRLRKDAS</sequence>
<evidence type="ECO:0000259" key="5">
    <source>
        <dbReference type="PROSITE" id="PS51007"/>
    </source>
</evidence>
<dbReference type="InterPro" id="IPR009056">
    <property type="entry name" value="Cyt_c-like_dom"/>
</dbReference>
<keyword evidence="2 4" id="KW-0479">Metal-binding</keyword>
<evidence type="ECO:0000313" key="7">
    <source>
        <dbReference type="Proteomes" id="UP001168613"/>
    </source>
</evidence>
<evidence type="ECO:0000256" key="1">
    <source>
        <dbReference type="ARBA" id="ARBA00022617"/>
    </source>
</evidence>
<dbReference type="PANTHER" id="PTHR35008:SF9">
    <property type="entry name" value="CYTOCHROME C DOMAIN-CONTAINING PROTEIN"/>
    <property type="match status" value="1"/>
</dbReference>
<dbReference type="EMBL" id="JAJHNU010000002">
    <property type="protein sequence ID" value="MDN4121477.1"/>
    <property type="molecule type" value="Genomic_DNA"/>
</dbReference>
<dbReference type="Gene3D" id="1.10.760.10">
    <property type="entry name" value="Cytochrome c-like domain"/>
    <property type="match status" value="2"/>
</dbReference>
<proteinExistence type="predicted"/>
<evidence type="ECO:0000256" key="2">
    <source>
        <dbReference type="ARBA" id="ARBA00022723"/>
    </source>
</evidence>
<protein>
    <submittedName>
        <fullName evidence="6">C-type cytochrome</fullName>
    </submittedName>
</protein>
<evidence type="ECO:0000256" key="3">
    <source>
        <dbReference type="ARBA" id="ARBA00023004"/>
    </source>
</evidence>
<organism evidence="6 7">
    <name type="scientific">Alcaligenes endophyticus</name>
    <dbReference type="NCBI Taxonomy" id="1929088"/>
    <lineage>
        <taxon>Bacteria</taxon>
        <taxon>Pseudomonadati</taxon>
        <taxon>Pseudomonadota</taxon>
        <taxon>Betaproteobacteria</taxon>
        <taxon>Burkholderiales</taxon>
        <taxon>Alcaligenaceae</taxon>
        <taxon>Alcaligenes</taxon>
    </lineage>
</organism>
<comment type="caution">
    <text evidence="6">The sequence shown here is derived from an EMBL/GenBank/DDBJ whole genome shotgun (WGS) entry which is preliminary data.</text>
</comment>
<dbReference type="Pfam" id="PF13442">
    <property type="entry name" value="Cytochrome_CBB3"/>
    <property type="match status" value="1"/>
</dbReference>
<keyword evidence="1 4" id="KW-0349">Heme</keyword>
<gene>
    <name evidence="6" type="ORF">LMS43_09265</name>
</gene>
<dbReference type="InterPro" id="IPR036909">
    <property type="entry name" value="Cyt_c-like_dom_sf"/>
</dbReference>
<dbReference type="RefSeq" id="WP_266124206.1">
    <property type="nucleotide sequence ID" value="NZ_JAJHNU010000002.1"/>
</dbReference>
<reference evidence="6" key="1">
    <citation type="submission" date="2021-11" db="EMBL/GenBank/DDBJ databases">
        <title>Draft genome sequence of Alcaligenes endophyticus type strain CCUG 75668T.</title>
        <authorList>
            <person name="Salva-Serra F."/>
            <person name="Duran R.E."/>
            <person name="Seeger M."/>
            <person name="Moore E.R.B."/>
            <person name="Jaen-Luchoro D."/>
        </authorList>
    </citation>
    <scope>NUCLEOTIDE SEQUENCE</scope>
    <source>
        <strain evidence="6">CCUG 75668</strain>
    </source>
</reference>
<keyword evidence="7" id="KW-1185">Reference proteome</keyword>
<accession>A0ABT8EJN7</accession>
<dbReference type="Proteomes" id="UP001168613">
    <property type="component" value="Unassembled WGS sequence"/>
</dbReference>
<dbReference type="PANTHER" id="PTHR35008">
    <property type="entry name" value="BLL4482 PROTEIN-RELATED"/>
    <property type="match status" value="1"/>
</dbReference>
<feature type="domain" description="Cytochrome c" evidence="5">
    <location>
        <begin position="155"/>
        <end position="240"/>
    </location>
</feature>
<dbReference type="SUPFAM" id="SSF46626">
    <property type="entry name" value="Cytochrome c"/>
    <property type="match status" value="2"/>
</dbReference>
<dbReference type="Pfam" id="PF21342">
    <property type="entry name" value="SoxA-TsdA_cyt-c"/>
    <property type="match status" value="1"/>
</dbReference>